<feature type="compositionally biased region" description="Low complexity" evidence="4">
    <location>
        <begin position="691"/>
        <end position="711"/>
    </location>
</feature>
<evidence type="ECO:0000313" key="6">
    <source>
        <dbReference type="Proteomes" id="UP000218231"/>
    </source>
</evidence>
<feature type="compositionally biased region" description="Basic and acidic residues" evidence="4">
    <location>
        <begin position="554"/>
        <end position="565"/>
    </location>
</feature>
<comment type="similarity">
    <text evidence="3">Belongs to the PPP1R37 family.</text>
</comment>
<dbReference type="AlphaFoldDB" id="A0A2A2LV37"/>
<evidence type="ECO:0000313" key="5">
    <source>
        <dbReference type="EMBL" id="PAV90018.1"/>
    </source>
</evidence>
<dbReference type="PANTHER" id="PTHR24112:SF9">
    <property type="entry name" value="PROTEIN PHOSPHATASE 1 REGULATORY SUBUNIT 37"/>
    <property type="match status" value="1"/>
</dbReference>
<feature type="region of interest" description="Disordered" evidence="4">
    <location>
        <begin position="827"/>
        <end position="857"/>
    </location>
</feature>
<dbReference type="Proteomes" id="UP000218231">
    <property type="component" value="Unassembled WGS sequence"/>
</dbReference>
<sequence>MGNWEWKGLGRGEDEGRQVYRELRVYLQPFFRCLSSPHYPSLSSPSVNAPSIPTALDRQQGDSTMSMKFLSGLQDLLGLYDGATAGASTSASPPIPSTLFQQQQPGTSNNGGTATQTQSKRLLTDINSPSEEDGRKIRQCSHDRKVSFCEDVVTGYCDPFTSRFSSNSLADQQDADTPPPPAVDSQGILEAYQKDCKKLRCIPMASVERQIGYLHRNGSVRQERLSLKGERASAAQMEALEEIFRRVQFDSLDFEYCFLDDDCAVILSEILEYYDSAVKLNLSFNKQIGIRGWTALCRAIRMADSLQMINLRYTSLSDKALSSLCRSLRGMPSPALSCLHLENTNMSGKNLLVLCCSLKNNDTLKELYLGDNNLQPTDGAHLYQLIVSNTSLLMLDLRNNSLGENEKIETLNIGLNKIGLEGMQLLREVLSANCNLHRLGLQSTNLNNEAVIVLAECLADCQSMVRVDIRDNPQIGSAGLLALHSAMKLNKSITLLNIDSSCIAVANEKDDKTDDNAEGKADGKEEEEEEEGGNTDEDHKGLIEGEESGQSRTGSERRAHSDDTAPVRFSTFDSLLSPMSVVVHGGIVDGRFTRSCSLTCDETVHDISERIQSMSASALSLDVTSNSDSTATIKKGSSTGAALNSSLSKMEWTSLPSIPQAESAMGSASVAPVVRKTRRFSVSPSSSTFDVTPRPSSVSPVPASHSPSYSPNRPLSLQPPRTLNLWTVHSVPSPSLSPIPVGRSYTTETAEQIEDEVRNVINDLVNFVAYENQDDDLRSPGGAKGFGKRMGQIEEESESDEEAVQACLRGAIREVLRNEKEELRRAVESRRRKAGTPVSTPLKNILANWPTPNHDDT</sequence>
<dbReference type="Gene3D" id="3.80.10.10">
    <property type="entry name" value="Ribonuclease Inhibitor"/>
    <property type="match status" value="2"/>
</dbReference>
<gene>
    <name evidence="5" type="ORF">WR25_07641</name>
</gene>
<dbReference type="EMBL" id="LIAE01006407">
    <property type="protein sequence ID" value="PAV90018.1"/>
    <property type="molecule type" value="Genomic_DNA"/>
</dbReference>
<dbReference type="OrthoDB" id="10034042at2759"/>
<keyword evidence="6" id="KW-1185">Reference proteome</keyword>
<reference evidence="5 6" key="1">
    <citation type="journal article" date="2017" name="Curr. Biol.">
        <title>Genome architecture and evolution of a unichromosomal asexual nematode.</title>
        <authorList>
            <person name="Fradin H."/>
            <person name="Zegar C."/>
            <person name="Gutwein M."/>
            <person name="Lucas J."/>
            <person name="Kovtun M."/>
            <person name="Corcoran D."/>
            <person name="Baugh L.R."/>
            <person name="Kiontke K."/>
            <person name="Gunsalus K."/>
            <person name="Fitch D.H."/>
            <person name="Piano F."/>
        </authorList>
    </citation>
    <scope>NUCLEOTIDE SEQUENCE [LARGE SCALE GENOMIC DNA]</scope>
    <source>
        <strain evidence="5">PF1309</strain>
    </source>
</reference>
<keyword evidence="1" id="KW-0433">Leucine-rich repeat</keyword>
<evidence type="ECO:0000256" key="1">
    <source>
        <dbReference type="ARBA" id="ARBA00022614"/>
    </source>
</evidence>
<dbReference type="InterPro" id="IPR001611">
    <property type="entry name" value="Leu-rich_rpt"/>
</dbReference>
<comment type="caution">
    <text evidence="5">The sequence shown here is derived from an EMBL/GenBank/DDBJ whole genome shotgun (WGS) entry which is preliminary data.</text>
</comment>
<proteinExistence type="inferred from homology"/>
<protein>
    <submittedName>
        <fullName evidence="5">Uncharacterized protein</fullName>
    </submittedName>
</protein>
<evidence type="ECO:0000256" key="3">
    <source>
        <dbReference type="ARBA" id="ARBA00038315"/>
    </source>
</evidence>
<dbReference type="SUPFAM" id="SSF52047">
    <property type="entry name" value="RNI-like"/>
    <property type="match status" value="1"/>
</dbReference>
<feature type="compositionally biased region" description="Basic and acidic residues" evidence="4">
    <location>
        <begin position="509"/>
        <end position="523"/>
    </location>
</feature>
<keyword evidence="2" id="KW-0677">Repeat</keyword>
<feature type="region of interest" description="Disordered" evidence="4">
    <location>
        <begin position="86"/>
        <end position="138"/>
    </location>
</feature>
<evidence type="ECO:0000256" key="4">
    <source>
        <dbReference type="SAM" id="MobiDB-lite"/>
    </source>
</evidence>
<dbReference type="Pfam" id="PF13516">
    <property type="entry name" value="LRR_6"/>
    <property type="match status" value="1"/>
</dbReference>
<dbReference type="PANTHER" id="PTHR24112">
    <property type="entry name" value="LEUCINE-RICH REPEAT, ISOFORM F-RELATED"/>
    <property type="match status" value="1"/>
</dbReference>
<feature type="compositionally biased region" description="Acidic residues" evidence="4">
    <location>
        <begin position="524"/>
        <end position="535"/>
    </location>
</feature>
<accession>A0A2A2LV37</accession>
<dbReference type="SMART" id="SM00368">
    <property type="entry name" value="LRR_RI"/>
    <property type="match status" value="4"/>
</dbReference>
<name>A0A2A2LV37_9BILA</name>
<feature type="compositionally biased region" description="Polar residues" evidence="4">
    <location>
        <begin position="99"/>
        <end position="129"/>
    </location>
</feature>
<dbReference type="InterPro" id="IPR032675">
    <property type="entry name" value="LRR_dom_sf"/>
</dbReference>
<feature type="region of interest" description="Disordered" evidence="4">
    <location>
        <begin position="509"/>
        <end position="565"/>
    </location>
</feature>
<dbReference type="InterPro" id="IPR051279">
    <property type="entry name" value="PP1-Reg/Actin-Interact_Protein"/>
</dbReference>
<feature type="region of interest" description="Disordered" evidence="4">
    <location>
        <begin position="682"/>
        <end position="715"/>
    </location>
</feature>
<dbReference type="STRING" id="2018661.A0A2A2LV37"/>
<organism evidence="5 6">
    <name type="scientific">Diploscapter pachys</name>
    <dbReference type="NCBI Taxonomy" id="2018661"/>
    <lineage>
        <taxon>Eukaryota</taxon>
        <taxon>Metazoa</taxon>
        <taxon>Ecdysozoa</taxon>
        <taxon>Nematoda</taxon>
        <taxon>Chromadorea</taxon>
        <taxon>Rhabditida</taxon>
        <taxon>Rhabditina</taxon>
        <taxon>Rhabditomorpha</taxon>
        <taxon>Rhabditoidea</taxon>
        <taxon>Rhabditidae</taxon>
        <taxon>Diploscapter</taxon>
    </lineage>
</organism>
<evidence type="ECO:0000256" key="2">
    <source>
        <dbReference type="ARBA" id="ARBA00022737"/>
    </source>
</evidence>